<dbReference type="HAMAP" id="MF_00052_B">
    <property type="entry name" value="RNase_HII_B"/>
    <property type="match status" value="1"/>
</dbReference>
<dbReference type="GO" id="GO:0032299">
    <property type="term" value="C:ribonuclease H2 complex"/>
    <property type="evidence" value="ECO:0007669"/>
    <property type="project" value="TreeGrafter"/>
</dbReference>
<dbReference type="Pfam" id="PF01351">
    <property type="entry name" value="RNase_HII"/>
    <property type="match status" value="1"/>
</dbReference>
<evidence type="ECO:0000256" key="14">
    <source>
        <dbReference type="HAMAP-Rule" id="MF_00052"/>
    </source>
</evidence>
<dbReference type="Gene3D" id="3.30.420.10">
    <property type="entry name" value="Ribonuclease H-like superfamily/Ribonuclease H"/>
    <property type="match status" value="1"/>
</dbReference>
<evidence type="ECO:0000256" key="12">
    <source>
        <dbReference type="ARBA" id="ARBA00022801"/>
    </source>
</evidence>
<feature type="binding site" evidence="14 15">
    <location>
        <position position="37"/>
    </location>
    <ligand>
        <name>a divalent metal cation</name>
        <dbReference type="ChEBI" id="CHEBI:60240"/>
    </ligand>
</feature>
<dbReference type="InterPro" id="IPR001352">
    <property type="entry name" value="RNase_HII/HIII"/>
</dbReference>
<dbReference type="InterPro" id="IPR036397">
    <property type="entry name" value="RNaseH_sf"/>
</dbReference>
<dbReference type="EC" id="3.1.26.4" evidence="6 14"/>
<dbReference type="Proteomes" id="UP000264310">
    <property type="component" value="Unassembled WGS sequence"/>
</dbReference>
<proteinExistence type="inferred from homology"/>
<dbReference type="PROSITE" id="PS51975">
    <property type="entry name" value="RNASE_H_2"/>
    <property type="match status" value="1"/>
</dbReference>
<comment type="similarity">
    <text evidence="5 14 16">Belongs to the RNase HII family.</text>
</comment>
<evidence type="ECO:0000256" key="8">
    <source>
        <dbReference type="ARBA" id="ARBA00022490"/>
    </source>
</evidence>
<dbReference type="CDD" id="cd07182">
    <property type="entry name" value="RNase_HII_bacteria_HII_like"/>
    <property type="match status" value="1"/>
</dbReference>
<dbReference type="GO" id="GO:0005737">
    <property type="term" value="C:cytoplasm"/>
    <property type="evidence" value="ECO:0007669"/>
    <property type="project" value="UniProtKB-SubCell"/>
</dbReference>
<dbReference type="GO" id="GO:0006298">
    <property type="term" value="P:mismatch repair"/>
    <property type="evidence" value="ECO:0007669"/>
    <property type="project" value="TreeGrafter"/>
</dbReference>
<comment type="cofactor">
    <cofactor evidence="14 15">
        <name>Mn(2+)</name>
        <dbReference type="ChEBI" id="CHEBI:29035"/>
    </cofactor>
    <cofactor evidence="14 15">
        <name>Mg(2+)</name>
        <dbReference type="ChEBI" id="CHEBI:18420"/>
    </cofactor>
    <text evidence="14 15">Manganese or magnesium. Binds 1 divalent metal ion per monomer in the absence of substrate. May bind a second metal ion after substrate binding.</text>
</comment>
<evidence type="ECO:0000256" key="7">
    <source>
        <dbReference type="ARBA" id="ARBA00019179"/>
    </source>
</evidence>
<dbReference type="EMBL" id="QURL01000004">
    <property type="protein sequence ID" value="RFC63300.1"/>
    <property type="molecule type" value="Genomic_DNA"/>
</dbReference>
<evidence type="ECO:0000256" key="5">
    <source>
        <dbReference type="ARBA" id="ARBA00007383"/>
    </source>
</evidence>
<keyword evidence="9 14" id="KW-0540">Nuclease</keyword>
<name>A0A371X253_9HYPH</name>
<keyword evidence="10 14" id="KW-0479">Metal-binding</keyword>
<evidence type="ECO:0000256" key="15">
    <source>
        <dbReference type="PROSITE-ProRule" id="PRU01319"/>
    </source>
</evidence>
<dbReference type="GO" id="GO:0030145">
    <property type="term" value="F:manganese ion binding"/>
    <property type="evidence" value="ECO:0007669"/>
    <property type="project" value="UniProtKB-UniRule"/>
</dbReference>
<feature type="binding site" evidence="14 15">
    <location>
        <position position="36"/>
    </location>
    <ligand>
        <name>a divalent metal cation</name>
        <dbReference type="ChEBI" id="CHEBI:60240"/>
    </ligand>
</feature>
<evidence type="ECO:0000256" key="4">
    <source>
        <dbReference type="ARBA" id="ARBA00004496"/>
    </source>
</evidence>
<comment type="cofactor">
    <cofactor evidence="2">
        <name>Mg(2+)</name>
        <dbReference type="ChEBI" id="CHEBI:18420"/>
    </cofactor>
</comment>
<evidence type="ECO:0000256" key="3">
    <source>
        <dbReference type="ARBA" id="ARBA00004065"/>
    </source>
</evidence>
<comment type="subcellular location">
    <subcellularLocation>
        <location evidence="4 14">Cytoplasm</location>
    </subcellularLocation>
</comment>
<dbReference type="PANTHER" id="PTHR10954">
    <property type="entry name" value="RIBONUCLEASE H2 SUBUNIT A"/>
    <property type="match status" value="1"/>
</dbReference>
<evidence type="ECO:0000259" key="17">
    <source>
        <dbReference type="PROSITE" id="PS51975"/>
    </source>
</evidence>
<keyword evidence="13 14" id="KW-0464">Manganese</keyword>
<comment type="catalytic activity">
    <reaction evidence="1 14 15 16">
        <text>Endonucleolytic cleavage to 5'-phosphomonoester.</text>
        <dbReference type="EC" id="3.1.26.4"/>
    </reaction>
</comment>
<evidence type="ECO:0000256" key="10">
    <source>
        <dbReference type="ARBA" id="ARBA00022723"/>
    </source>
</evidence>
<dbReference type="InterPro" id="IPR022898">
    <property type="entry name" value="RNase_HII"/>
</dbReference>
<comment type="function">
    <text evidence="3 14 16">Endonuclease that specifically degrades the RNA of RNA-DNA hybrids.</text>
</comment>
<dbReference type="PANTHER" id="PTHR10954:SF18">
    <property type="entry name" value="RIBONUCLEASE HII"/>
    <property type="match status" value="1"/>
</dbReference>
<evidence type="ECO:0000256" key="13">
    <source>
        <dbReference type="ARBA" id="ARBA00023211"/>
    </source>
</evidence>
<sequence length="214" mass="22999">MPAAGRKAKSRARPLPDFTLEAQLLTSGERLVAGIDEVGRGPLAGPVVCAAVIFEAEADLPDGLDDSKRLTAARRDRLHEEILRRAHVAIAAVPAAIIDRINIRQATLLAMTQAVERLPVRPSHCLFDGREVPEPFRDIGTAIVGGDRLSASIAAASIVAKVSRDRMMLRADRLFPGYGFATNMGYGAPIHLATIAEQGPTPIHRMSFRPLSAL</sequence>
<feature type="domain" description="RNase H type-2" evidence="17">
    <location>
        <begin position="30"/>
        <end position="214"/>
    </location>
</feature>
<gene>
    <name evidence="14" type="primary">rnhB</name>
    <name evidence="18" type="ORF">DYI37_09580</name>
</gene>
<dbReference type="NCBIfam" id="NF000595">
    <property type="entry name" value="PRK00015.1-3"/>
    <property type="match status" value="1"/>
</dbReference>
<keyword evidence="12 14" id="KW-0378">Hydrolase</keyword>
<evidence type="ECO:0000256" key="6">
    <source>
        <dbReference type="ARBA" id="ARBA00012180"/>
    </source>
</evidence>
<evidence type="ECO:0000313" key="18">
    <source>
        <dbReference type="EMBL" id="RFC63300.1"/>
    </source>
</evidence>
<dbReference type="SUPFAM" id="SSF53098">
    <property type="entry name" value="Ribonuclease H-like"/>
    <property type="match status" value="1"/>
</dbReference>
<organism evidence="18 19">
    <name type="scientific">Fulvimarina endophytica</name>
    <dbReference type="NCBI Taxonomy" id="2293836"/>
    <lineage>
        <taxon>Bacteria</taxon>
        <taxon>Pseudomonadati</taxon>
        <taxon>Pseudomonadota</taxon>
        <taxon>Alphaproteobacteria</taxon>
        <taxon>Hyphomicrobiales</taxon>
        <taxon>Aurantimonadaceae</taxon>
        <taxon>Fulvimarina</taxon>
    </lineage>
</organism>
<protein>
    <recommendedName>
        <fullName evidence="7 14">Ribonuclease HII</fullName>
        <shortName evidence="14">RNase HII</shortName>
        <ecNumber evidence="6 14">3.1.26.4</ecNumber>
    </recommendedName>
</protein>
<evidence type="ECO:0000256" key="11">
    <source>
        <dbReference type="ARBA" id="ARBA00022759"/>
    </source>
</evidence>
<dbReference type="AlphaFoldDB" id="A0A371X253"/>
<accession>A0A371X253</accession>
<comment type="caution">
    <text evidence="18">The sequence shown here is derived from an EMBL/GenBank/DDBJ whole genome shotgun (WGS) entry which is preliminary data.</text>
</comment>
<keyword evidence="19" id="KW-1185">Reference proteome</keyword>
<keyword evidence="11 14" id="KW-0255">Endonuclease</keyword>
<evidence type="ECO:0000313" key="19">
    <source>
        <dbReference type="Proteomes" id="UP000264310"/>
    </source>
</evidence>
<dbReference type="GO" id="GO:0043137">
    <property type="term" value="P:DNA replication, removal of RNA primer"/>
    <property type="evidence" value="ECO:0007669"/>
    <property type="project" value="TreeGrafter"/>
</dbReference>
<evidence type="ECO:0000256" key="1">
    <source>
        <dbReference type="ARBA" id="ARBA00000077"/>
    </source>
</evidence>
<dbReference type="GO" id="GO:0004523">
    <property type="term" value="F:RNA-DNA hybrid ribonuclease activity"/>
    <property type="evidence" value="ECO:0007669"/>
    <property type="project" value="UniProtKB-UniRule"/>
</dbReference>
<dbReference type="InterPro" id="IPR012337">
    <property type="entry name" value="RNaseH-like_sf"/>
</dbReference>
<evidence type="ECO:0000256" key="9">
    <source>
        <dbReference type="ARBA" id="ARBA00022722"/>
    </source>
</evidence>
<reference evidence="18 19" key="1">
    <citation type="submission" date="2018-08" db="EMBL/GenBank/DDBJ databases">
        <title>Fulvimarina sp. 85, whole genome shotgun sequence.</title>
        <authorList>
            <person name="Tuo L."/>
        </authorList>
    </citation>
    <scope>NUCLEOTIDE SEQUENCE [LARGE SCALE GENOMIC DNA]</scope>
    <source>
        <strain evidence="18 19">85</strain>
    </source>
</reference>
<feature type="binding site" evidence="14 15">
    <location>
        <position position="128"/>
    </location>
    <ligand>
        <name>a divalent metal cation</name>
        <dbReference type="ChEBI" id="CHEBI:60240"/>
    </ligand>
</feature>
<evidence type="ECO:0000256" key="2">
    <source>
        <dbReference type="ARBA" id="ARBA00001946"/>
    </source>
</evidence>
<dbReference type="GO" id="GO:0003723">
    <property type="term" value="F:RNA binding"/>
    <property type="evidence" value="ECO:0007669"/>
    <property type="project" value="UniProtKB-UniRule"/>
</dbReference>
<dbReference type="OrthoDB" id="9803420at2"/>
<dbReference type="RefSeq" id="WP_116683029.1">
    <property type="nucleotide sequence ID" value="NZ_QURL01000004.1"/>
</dbReference>
<keyword evidence="8 14" id="KW-0963">Cytoplasm</keyword>
<evidence type="ECO:0000256" key="16">
    <source>
        <dbReference type="RuleBase" id="RU003515"/>
    </source>
</evidence>
<dbReference type="InterPro" id="IPR024567">
    <property type="entry name" value="RNase_HII/HIII_dom"/>
</dbReference>